<reference evidence="1" key="1">
    <citation type="submission" date="2016-10" db="EMBL/GenBank/DDBJ databases">
        <authorList>
            <person name="Benchimol M."/>
            <person name="Almeida L.G."/>
            <person name="Vasconcelos A.T."/>
            <person name="Perreira-Neves A."/>
            <person name="Rosa I.A."/>
            <person name="Tasca T."/>
            <person name="Bogo M.R."/>
            <person name="de Souza W."/>
        </authorList>
    </citation>
    <scope>NUCLEOTIDE SEQUENCE [LARGE SCALE GENOMIC DNA]</scope>
    <source>
        <strain evidence="1">K</strain>
    </source>
</reference>
<name>A0A1J4KN68_9EUKA</name>
<dbReference type="AlphaFoldDB" id="A0A1J4KN68"/>
<dbReference type="GeneID" id="94826081"/>
<dbReference type="OrthoDB" id="10494468at2759"/>
<keyword evidence="2" id="KW-1185">Reference proteome</keyword>
<evidence type="ECO:0000313" key="1">
    <source>
        <dbReference type="EMBL" id="OHT12562.1"/>
    </source>
</evidence>
<dbReference type="EMBL" id="MLAK01000560">
    <property type="protein sequence ID" value="OHT12562.1"/>
    <property type="molecule type" value="Genomic_DNA"/>
</dbReference>
<dbReference type="VEuPathDB" id="TrichDB:TRFO_03563"/>
<organism evidence="1 2">
    <name type="scientific">Tritrichomonas foetus</name>
    <dbReference type="NCBI Taxonomy" id="1144522"/>
    <lineage>
        <taxon>Eukaryota</taxon>
        <taxon>Metamonada</taxon>
        <taxon>Parabasalia</taxon>
        <taxon>Tritrichomonadida</taxon>
        <taxon>Tritrichomonadidae</taxon>
        <taxon>Tritrichomonas</taxon>
    </lineage>
</organism>
<comment type="caution">
    <text evidence="1">The sequence shown here is derived from an EMBL/GenBank/DDBJ whole genome shotgun (WGS) entry which is preliminary data.</text>
</comment>
<gene>
    <name evidence="1" type="ORF">TRFO_03563</name>
</gene>
<protein>
    <submittedName>
        <fullName evidence="1">Uncharacterized protein</fullName>
    </submittedName>
</protein>
<accession>A0A1J4KN68</accession>
<sequence>MSIQLPVVPETEQYLSLEELNDPNIELIFVQHGPQVSTKQAEHAYKNFQKNTTSHKLTITHLAGQNPVYPVAYGDGELHVSRKVDQYLIATPSA</sequence>
<evidence type="ECO:0000313" key="2">
    <source>
        <dbReference type="Proteomes" id="UP000179807"/>
    </source>
</evidence>
<proteinExistence type="predicted"/>
<dbReference type="Proteomes" id="UP000179807">
    <property type="component" value="Unassembled WGS sequence"/>
</dbReference>
<dbReference type="RefSeq" id="XP_068365698.1">
    <property type="nucleotide sequence ID" value="XM_068491377.1"/>
</dbReference>